<organism evidence="2 3">
    <name type="scientific">Dactylonectria estremocensis</name>
    <dbReference type="NCBI Taxonomy" id="1079267"/>
    <lineage>
        <taxon>Eukaryota</taxon>
        <taxon>Fungi</taxon>
        <taxon>Dikarya</taxon>
        <taxon>Ascomycota</taxon>
        <taxon>Pezizomycotina</taxon>
        <taxon>Sordariomycetes</taxon>
        <taxon>Hypocreomycetidae</taxon>
        <taxon>Hypocreales</taxon>
        <taxon>Nectriaceae</taxon>
        <taxon>Dactylonectria</taxon>
    </lineage>
</organism>
<dbReference type="PANTHER" id="PTHR15002:SF0">
    <property type="entry name" value="RIBOSOMAL BIOGENESIS PROTEIN LAS1L"/>
    <property type="match status" value="1"/>
</dbReference>
<proteinExistence type="predicted"/>
<dbReference type="GO" id="GO:0090730">
    <property type="term" value="C:Las1 complex"/>
    <property type="evidence" value="ECO:0007669"/>
    <property type="project" value="InterPro"/>
</dbReference>
<dbReference type="GO" id="GO:0000460">
    <property type="term" value="P:maturation of 5.8S rRNA"/>
    <property type="evidence" value="ECO:0007669"/>
    <property type="project" value="TreeGrafter"/>
</dbReference>
<comment type="caution">
    <text evidence="2">The sequence shown here is derived from an EMBL/GenBank/DDBJ whole genome shotgun (WGS) entry which is preliminary data.</text>
</comment>
<evidence type="ECO:0000256" key="1">
    <source>
        <dbReference type="SAM" id="MobiDB-lite"/>
    </source>
</evidence>
<dbReference type="GO" id="GO:0000470">
    <property type="term" value="P:maturation of LSU-rRNA"/>
    <property type="evidence" value="ECO:0007669"/>
    <property type="project" value="TreeGrafter"/>
</dbReference>
<dbReference type="InterPro" id="IPR007174">
    <property type="entry name" value="Las1"/>
</dbReference>
<evidence type="ECO:0000313" key="3">
    <source>
        <dbReference type="Proteomes" id="UP000717696"/>
    </source>
</evidence>
<dbReference type="EMBL" id="JAGMUU010000005">
    <property type="protein sequence ID" value="KAH7152409.1"/>
    <property type="molecule type" value="Genomic_DNA"/>
</dbReference>
<accession>A0A9P9F3D6</accession>
<dbReference type="GO" id="GO:0004519">
    <property type="term" value="F:endonuclease activity"/>
    <property type="evidence" value="ECO:0007669"/>
    <property type="project" value="InterPro"/>
</dbReference>
<sequence>MVHYVFTPWRDRPELLLVRRQFYTSFQGITSAEGTKELGRKYPSGTSESTGILVPSGISEQDGPDSEKETRREQHQAVARVSMWMQRGNCPHMVESTALLMAAMLSDQDAASSENAASSAYAIRAAYSAAFSRFVTGLLDGHQDKQRKQSMYSIAKTIGLPATFVELRHQSTHEQLPSLAKLRSAAKKALLWIWDYYWKHLGDDVADPCKEAVLKYLRQDDESRARQTIKEMERWPRERVLGTIVEVRNSLPGNKAFLKCQELSQLLKEAESVSRQKREADPMIDAQKDTEMDGMGISRATEGSEPVQEDLGWSRFEGVWKAKPIGIV</sequence>
<keyword evidence="3" id="KW-1185">Reference proteome</keyword>
<dbReference type="AlphaFoldDB" id="A0A9P9F3D6"/>
<reference evidence="2" key="1">
    <citation type="journal article" date="2021" name="Nat. Commun.">
        <title>Genetic determinants of endophytism in the Arabidopsis root mycobiome.</title>
        <authorList>
            <person name="Mesny F."/>
            <person name="Miyauchi S."/>
            <person name="Thiergart T."/>
            <person name="Pickel B."/>
            <person name="Atanasova L."/>
            <person name="Karlsson M."/>
            <person name="Huettel B."/>
            <person name="Barry K.W."/>
            <person name="Haridas S."/>
            <person name="Chen C."/>
            <person name="Bauer D."/>
            <person name="Andreopoulos W."/>
            <person name="Pangilinan J."/>
            <person name="LaButti K."/>
            <person name="Riley R."/>
            <person name="Lipzen A."/>
            <person name="Clum A."/>
            <person name="Drula E."/>
            <person name="Henrissat B."/>
            <person name="Kohler A."/>
            <person name="Grigoriev I.V."/>
            <person name="Martin F.M."/>
            <person name="Hacquard S."/>
        </authorList>
    </citation>
    <scope>NUCLEOTIDE SEQUENCE</scope>
    <source>
        <strain evidence="2">MPI-CAGE-AT-0021</strain>
    </source>
</reference>
<evidence type="ECO:0000313" key="2">
    <source>
        <dbReference type="EMBL" id="KAH7152409.1"/>
    </source>
</evidence>
<dbReference type="Proteomes" id="UP000717696">
    <property type="component" value="Unassembled WGS sequence"/>
</dbReference>
<dbReference type="GO" id="GO:0030687">
    <property type="term" value="C:preribosome, large subunit precursor"/>
    <property type="evidence" value="ECO:0007669"/>
    <property type="project" value="TreeGrafter"/>
</dbReference>
<feature type="region of interest" description="Disordered" evidence="1">
    <location>
        <begin position="37"/>
        <end position="76"/>
    </location>
</feature>
<gene>
    <name evidence="2" type="ORF">B0J13DRAFT_548349</name>
</gene>
<feature type="compositionally biased region" description="Basic and acidic residues" evidence="1">
    <location>
        <begin position="65"/>
        <end position="75"/>
    </location>
</feature>
<dbReference type="Pfam" id="PF04031">
    <property type="entry name" value="Las1"/>
    <property type="match status" value="1"/>
</dbReference>
<name>A0A9P9F3D6_9HYPO</name>
<dbReference type="OrthoDB" id="10263222at2759"/>
<protein>
    <submittedName>
        <fullName evidence="2">LAS1 protein</fullName>
    </submittedName>
</protein>
<dbReference type="PANTHER" id="PTHR15002">
    <property type="entry name" value="RIBOSOMAL BIOGENESIS PROTEIN LAS1L"/>
    <property type="match status" value="1"/>
</dbReference>